<evidence type="ECO:0000256" key="1">
    <source>
        <dbReference type="SAM" id="SignalP"/>
    </source>
</evidence>
<feature type="chain" id="PRO_5037839999" description="Phosphopeptide-binding protein" evidence="1">
    <location>
        <begin position="21"/>
        <end position="254"/>
    </location>
</feature>
<feature type="signal peptide" evidence="1">
    <location>
        <begin position="1"/>
        <end position="20"/>
    </location>
</feature>
<dbReference type="RefSeq" id="WP_264792887.1">
    <property type="nucleotide sequence ID" value="NZ_AP026867.1"/>
</dbReference>
<dbReference type="AlphaFoldDB" id="A0A916DTU2"/>
<dbReference type="KEGG" id="aup:AsAng_0024550"/>
<dbReference type="EMBL" id="AP026867">
    <property type="protein sequence ID" value="BDS11741.1"/>
    <property type="molecule type" value="Genomic_DNA"/>
</dbReference>
<keyword evidence="3" id="KW-1185">Reference proteome</keyword>
<organism evidence="2 3">
    <name type="scientific">Aureispira anguillae</name>
    <dbReference type="NCBI Taxonomy" id="2864201"/>
    <lineage>
        <taxon>Bacteria</taxon>
        <taxon>Pseudomonadati</taxon>
        <taxon>Bacteroidota</taxon>
        <taxon>Saprospiria</taxon>
        <taxon>Saprospirales</taxon>
        <taxon>Saprospiraceae</taxon>
        <taxon>Aureispira</taxon>
    </lineage>
</organism>
<keyword evidence="1" id="KW-0732">Signal</keyword>
<accession>A0A916DTU2</accession>
<proteinExistence type="predicted"/>
<gene>
    <name evidence="2" type="ORF">AsAng_0024550</name>
</gene>
<evidence type="ECO:0000313" key="3">
    <source>
        <dbReference type="Proteomes" id="UP001060919"/>
    </source>
</evidence>
<protein>
    <recommendedName>
        <fullName evidence="4">Phosphopeptide-binding protein</fullName>
    </recommendedName>
</protein>
<name>A0A916DTU2_9BACT</name>
<reference evidence="2" key="1">
    <citation type="submission" date="2022-09" db="EMBL/GenBank/DDBJ databases">
        <title>Aureispira anguillicida sp. nov., isolated from Leptocephalus of Japanese eel Anguilla japonica.</title>
        <authorList>
            <person name="Yuasa K."/>
            <person name="Mekata T."/>
            <person name="Ikunari K."/>
        </authorList>
    </citation>
    <scope>NUCLEOTIDE SEQUENCE</scope>
    <source>
        <strain evidence="2">EL160426</strain>
    </source>
</reference>
<evidence type="ECO:0008006" key="4">
    <source>
        <dbReference type="Google" id="ProtNLM"/>
    </source>
</evidence>
<dbReference type="Proteomes" id="UP001060919">
    <property type="component" value="Chromosome"/>
</dbReference>
<sequence>MSAYTTLLYLLLFALMSACSSNNESSINHKKITLSPCPPLDSNILYSDVRLQNYTYTRSKMMFMPQNLRLGGMTPFSQNRTTSTTKKGNHLHLCIDGIQHHISNENIFDYPLENGRYKLVAFIARSFYESIKEPAAILAKEITVQNGELIASKNLQNVDLVYNAPLGTYQEEEAQQLLLDFVLVGTTINEGGNTVKITIDQETTFTVDRWQAYFIEGLTVGKHHIQLELLDATGKQIAAPTHQDFVIVAAAPAN</sequence>
<evidence type="ECO:0000313" key="2">
    <source>
        <dbReference type="EMBL" id="BDS11741.1"/>
    </source>
</evidence>